<dbReference type="RefSeq" id="WP_036000438.1">
    <property type="nucleotide sequence ID" value="NZ_CP012747.1"/>
</dbReference>
<feature type="domain" description="RDD" evidence="7">
    <location>
        <begin position="3"/>
        <end position="132"/>
    </location>
</feature>
<evidence type="ECO:0000256" key="5">
    <source>
        <dbReference type="ARBA" id="ARBA00023136"/>
    </source>
</evidence>
<evidence type="ECO:0000313" key="9">
    <source>
        <dbReference type="Proteomes" id="UP000019146"/>
    </source>
</evidence>
<dbReference type="KEGG" id="bcai:K788_0005404"/>
<keyword evidence="2" id="KW-1003">Cell membrane</keyword>
<protein>
    <submittedName>
        <fullName evidence="8">Transporter</fullName>
    </submittedName>
</protein>
<dbReference type="PANTHER" id="PTHR36115">
    <property type="entry name" value="PROLINE-RICH ANTIGEN HOMOLOG-RELATED"/>
    <property type="match status" value="1"/>
</dbReference>
<evidence type="ECO:0000259" key="7">
    <source>
        <dbReference type="Pfam" id="PF06271"/>
    </source>
</evidence>
<feature type="transmembrane region" description="Helical" evidence="6">
    <location>
        <begin position="12"/>
        <end position="31"/>
    </location>
</feature>
<evidence type="ECO:0000256" key="4">
    <source>
        <dbReference type="ARBA" id="ARBA00022989"/>
    </source>
</evidence>
<dbReference type="InterPro" id="IPR010432">
    <property type="entry name" value="RDD"/>
</dbReference>
<proteinExistence type="predicted"/>
<dbReference type="EMBL" id="CP012747">
    <property type="protein sequence ID" value="ALL67432.1"/>
    <property type="molecule type" value="Genomic_DNA"/>
</dbReference>
<reference evidence="8 9" key="1">
    <citation type="journal article" date="2014" name="Genome Announc.">
        <title>Draft Genome Sequence of the Haloacid-Degrading Burkholderia caribensis Strain MBA4.</title>
        <authorList>
            <person name="Pan Y."/>
            <person name="Kong K.F."/>
            <person name="Tsang J.S."/>
        </authorList>
    </citation>
    <scope>NUCLEOTIDE SEQUENCE [LARGE SCALE GENOMIC DNA]</scope>
    <source>
        <strain evidence="8 9">MBA4</strain>
    </source>
</reference>
<comment type="subcellular location">
    <subcellularLocation>
        <location evidence="1">Cell membrane</location>
        <topology evidence="1">Multi-pass membrane protein</topology>
    </subcellularLocation>
</comment>
<name>A0A0P0RFU1_9BURK</name>
<organism evidence="8 9">
    <name type="scientific">Paraburkholderia caribensis MBA4</name>
    <dbReference type="NCBI Taxonomy" id="1323664"/>
    <lineage>
        <taxon>Bacteria</taxon>
        <taxon>Pseudomonadati</taxon>
        <taxon>Pseudomonadota</taxon>
        <taxon>Betaproteobacteria</taxon>
        <taxon>Burkholderiales</taxon>
        <taxon>Burkholderiaceae</taxon>
        <taxon>Paraburkholderia</taxon>
    </lineage>
</organism>
<keyword evidence="5 6" id="KW-0472">Membrane</keyword>
<sequence length="146" mass="16238">MRYASYSRRAAALTIDSIWWTAVVLFVPLGPSTEDILAAPESYVGTIVFWLAIGQCLPILLTGVMWAVWGTSPGKRALRLRIVDADTGRAMTVRQACLRTFGYLLSFATCGAGFLWVLFNERKQTLHDRIANTTVVEDETRDHVAT</sequence>
<dbReference type="Pfam" id="PF06271">
    <property type="entry name" value="RDD"/>
    <property type="match status" value="1"/>
</dbReference>
<gene>
    <name evidence="8" type="ORF">K788_0005404</name>
</gene>
<dbReference type="GeneID" id="69971264"/>
<dbReference type="Proteomes" id="UP000019146">
    <property type="component" value="Chromosome 2"/>
</dbReference>
<dbReference type="GO" id="GO:0005886">
    <property type="term" value="C:plasma membrane"/>
    <property type="evidence" value="ECO:0007669"/>
    <property type="project" value="UniProtKB-SubCell"/>
</dbReference>
<feature type="transmembrane region" description="Helical" evidence="6">
    <location>
        <begin position="43"/>
        <end position="69"/>
    </location>
</feature>
<keyword evidence="3 6" id="KW-0812">Transmembrane</keyword>
<evidence type="ECO:0000256" key="1">
    <source>
        <dbReference type="ARBA" id="ARBA00004651"/>
    </source>
</evidence>
<evidence type="ECO:0000256" key="2">
    <source>
        <dbReference type="ARBA" id="ARBA00022475"/>
    </source>
</evidence>
<evidence type="ECO:0000256" key="3">
    <source>
        <dbReference type="ARBA" id="ARBA00022692"/>
    </source>
</evidence>
<evidence type="ECO:0000313" key="8">
    <source>
        <dbReference type="EMBL" id="ALL67432.1"/>
    </source>
</evidence>
<feature type="transmembrane region" description="Helical" evidence="6">
    <location>
        <begin position="101"/>
        <end position="119"/>
    </location>
</feature>
<accession>A0A0P0RFU1</accession>
<dbReference type="InterPro" id="IPR051791">
    <property type="entry name" value="Pra-immunoreactive"/>
</dbReference>
<keyword evidence="4 6" id="KW-1133">Transmembrane helix</keyword>
<evidence type="ECO:0000256" key="6">
    <source>
        <dbReference type="SAM" id="Phobius"/>
    </source>
</evidence>
<dbReference type="AlphaFoldDB" id="A0A0P0RFU1"/>
<dbReference type="PANTHER" id="PTHR36115:SF4">
    <property type="entry name" value="MEMBRANE PROTEIN"/>
    <property type="match status" value="1"/>
</dbReference>